<dbReference type="PANTHER" id="PTHR43477:SF1">
    <property type="entry name" value="DIHYDROANTICAPSIN 7-DEHYDROGENASE"/>
    <property type="match status" value="1"/>
</dbReference>
<comment type="similarity">
    <text evidence="1">Belongs to the short-chain dehydrogenases/reductases (SDR) family.</text>
</comment>
<dbReference type="OrthoDB" id="9804774at2"/>
<dbReference type="InterPro" id="IPR002347">
    <property type="entry name" value="SDR_fam"/>
</dbReference>
<dbReference type="Gene3D" id="3.40.50.720">
    <property type="entry name" value="NAD(P)-binding Rossmann-like Domain"/>
    <property type="match status" value="1"/>
</dbReference>
<dbReference type="GO" id="GO:0016491">
    <property type="term" value="F:oxidoreductase activity"/>
    <property type="evidence" value="ECO:0007669"/>
    <property type="project" value="UniProtKB-KW"/>
</dbReference>
<name>A0A1M6CSN8_9BACT</name>
<keyword evidence="2" id="KW-0560">Oxidoreductase</keyword>
<evidence type="ECO:0000256" key="2">
    <source>
        <dbReference type="ARBA" id="ARBA00023002"/>
    </source>
</evidence>
<dbReference type="RefSeq" id="WP_073472185.1">
    <property type="nucleotide sequence ID" value="NZ_FQZU01000001.1"/>
</dbReference>
<evidence type="ECO:0000313" key="3">
    <source>
        <dbReference type="EMBL" id="SHI63979.1"/>
    </source>
</evidence>
<evidence type="ECO:0000256" key="1">
    <source>
        <dbReference type="ARBA" id="ARBA00006484"/>
    </source>
</evidence>
<dbReference type="SUPFAM" id="SSF51735">
    <property type="entry name" value="NAD(P)-binding Rossmann-fold domains"/>
    <property type="match status" value="1"/>
</dbReference>
<organism evidence="3 4">
    <name type="scientific">Desulfatibacillum alkenivorans DSM 16219</name>
    <dbReference type="NCBI Taxonomy" id="1121393"/>
    <lineage>
        <taxon>Bacteria</taxon>
        <taxon>Pseudomonadati</taxon>
        <taxon>Thermodesulfobacteriota</taxon>
        <taxon>Desulfobacteria</taxon>
        <taxon>Desulfobacterales</taxon>
        <taxon>Desulfatibacillaceae</taxon>
        <taxon>Desulfatibacillum</taxon>
    </lineage>
</organism>
<sequence length="311" mass="33212">MKFDSGYWAIIIGASSGFGLAAAKKLAGHGMNLCLVHRDRRGAMKNIQPSFDEIAAIGVQMLTFNLDALSPEGRAKALDELAENLGESGSVRLLMHSLAFGNLKLLAPYQASGEPARARAKMADLLGVMPQAVDEAAAGLFAQGCPPMHALADEAEFNNRFLLEEDDFSRTIHAMGTSLVEWVQDVFNRKMFASDARVLSLTSEGNAVAWRGYAAVSAAKAALESVSRAIAVEFAPYGIRCNVVQPGVTDTPAFRAIPGNPQIEAKALLRNPMGRLTTPQDVANLIFLLCLDEAGWINGSLIPVDGGERIA</sequence>
<accession>A0A1M6CSN8</accession>
<keyword evidence="4" id="KW-1185">Reference proteome</keyword>
<dbReference type="InterPro" id="IPR051122">
    <property type="entry name" value="SDR_DHRS6-like"/>
</dbReference>
<dbReference type="STRING" id="1121393.SAMN02745216_00315"/>
<proteinExistence type="inferred from homology"/>
<dbReference type="Pfam" id="PF00106">
    <property type="entry name" value="adh_short"/>
    <property type="match status" value="1"/>
</dbReference>
<dbReference type="EMBL" id="FQZU01000001">
    <property type="protein sequence ID" value="SHI63979.1"/>
    <property type="molecule type" value="Genomic_DNA"/>
</dbReference>
<dbReference type="Pfam" id="PF13561">
    <property type="entry name" value="adh_short_C2"/>
    <property type="match status" value="1"/>
</dbReference>
<dbReference type="InterPro" id="IPR036291">
    <property type="entry name" value="NAD(P)-bd_dom_sf"/>
</dbReference>
<dbReference type="AlphaFoldDB" id="A0A1M6CSN8"/>
<evidence type="ECO:0000313" key="4">
    <source>
        <dbReference type="Proteomes" id="UP000183994"/>
    </source>
</evidence>
<dbReference type="Proteomes" id="UP000183994">
    <property type="component" value="Unassembled WGS sequence"/>
</dbReference>
<gene>
    <name evidence="3" type="ORF">SAMN02745216_00315</name>
</gene>
<reference evidence="4" key="1">
    <citation type="submission" date="2016-11" db="EMBL/GenBank/DDBJ databases">
        <authorList>
            <person name="Varghese N."/>
            <person name="Submissions S."/>
        </authorList>
    </citation>
    <scope>NUCLEOTIDE SEQUENCE [LARGE SCALE GENOMIC DNA]</scope>
    <source>
        <strain evidence="4">DSM 16219</strain>
    </source>
</reference>
<dbReference type="PANTHER" id="PTHR43477">
    <property type="entry name" value="DIHYDROANTICAPSIN 7-DEHYDROGENASE"/>
    <property type="match status" value="1"/>
</dbReference>
<protein>
    <submittedName>
        <fullName evidence="3">NAD(P)-dependent dehydrogenase, short-chain alcohol dehydrogenase family</fullName>
    </submittedName>
</protein>
<dbReference type="PRINTS" id="PR00081">
    <property type="entry name" value="GDHRDH"/>
</dbReference>